<feature type="non-terminal residue" evidence="1">
    <location>
        <position position="1"/>
    </location>
</feature>
<proteinExistence type="predicted"/>
<sequence>NIKNVESGSDIKASSDDIANKYQYEVFSDDSCSSRSKKGKDVDKDIENLKDIRSVAQKVDFMDEIKKKVKESSDNSESLELIKKIKDT</sequence>
<dbReference type="Proteomes" id="UP000789759">
    <property type="component" value="Unassembled WGS sequence"/>
</dbReference>
<gene>
    <name evidence="1" type="ORF">CPELLU_LOCUS16521</name>
</gene>
<keyword evidence="2" id="KW-1185">Reference proteome</keyword>
<dbReference type="EMBL" id="CAJVQA010024661">
    <property type="protein sequence ID" value="CAG8783270.1"/>
    <property type="molecule type" value="Genomic_DNA"/>
</dbReference>
<accession>A0A9N9JK56</accession>
<name>A0A9N9JK56_9GLOM</name>
<protein>
    <submittedName>
        <fullName evidence="1">5078_t:CDS:1</fullName>
    </submittedName>
</protein>
<organism evidence="1 2">
    <name type="scientific">Cetraspora pellucida</name>
    <dbReference type="NCBI Taxonomy" id="1433469"/>
    <lineage>
        <taxon>Eukaryota</taxon>
        <taxon>Fungi</taxon>
        <taxon>Fungi incertae sedis</taxon>
        <taxon>Mucoromycota</taxon>
        <taxon>Glomeromycotina</taxon>
        <taxon>Glomeromycetes</taxon>
        <taxon>Diversisporales</taxon>
        <taxon>Gigasporaceae</taxon>
        <taxon>Cetraspora</taxon>
    </lineage>
</organism>
<evidence type="ECO:0000313" key="1">
    <source>
        <dbReference type="EMBL" id="CAG8783270.1"/>
    </source>
</evidence>
<dbReference type="AlphaFoldDB" id="A0A9N9JK56"/>
<reference evidence="1" key="1">
    <citation type="submission" date="2021-06" db="EMBL/GenBank/DDBJ databases">
        <authorList>
            <person name="Kallberg Y."/>
            <person name="Tangrot J."/>
            <person name="Rosling A."/>
        </authorList>
    </citation>
    <scope>NUCLEOTIDE SEQUENCE</scope>
    <source>
        <strain evidence="1">FL966</strain>
    </source>
</reference>
<comment type="caution">
    <text evidence="1">The sequence shown here is derived from an EMBL/GenBank/DDBJ whole genome shotgun (WGS) entry which is preliminary data.</text>
</comment>
<evidence type="ECO:0000313" key="2">
    <source>
        <dbReference type="Proteomes" id="UP000789759"/>
    </source>
</evidence>